<dbReference type="PANTHER" id="PTHR43223:SF1">
    <property type="entry name" value="ALKYL_ARYL-SULFATASE BDS1"/>
    <property type="match status" value="1"/>
</dbReference>
<dbReference type="Gene3D" id="3.60.15.30">
    <property type="entry name" value="Metallo-beta-lactamase domain"/>
    <property type="match status" value="1"/>
</dbReference>
<dbReference type="Pfam" id="PF14864">
    <property type="entry name" value="Alkyl_sulf_C"/>
    <property type="match status" value="1"/>
</dbReference>
<dbReference type="InterPro" id="IPR036527">
    <property type="entry name" value="SCP2_sterol-bd_dom_sf"/>
</dbReference>
<evidence type="ECO:0000259" key="10">
    <source>
        <dbReference type="SMART" id="SM00849"/>
    </source>
</evidence>
<keyword evidence="4" id="KW-0862">Zinc</keyword>
<dbReference type="SMART" id="SM00849">
    <property type="entry name" value="Lactamase_B"/>
    <property type="match status" value="1"/>
</dbReference>
<evidence type="ECO:0000313" key="11">
    <source>
        <dbReference type="EMBL" id="QGZ94211.1"/>
    </source>
</evidence>
<dbReference type="InterPro" id="IPR038536">
    <property type="entry name" value="Alkyl/aryl-sulf_dimr_sf"/>
</dbReference>
<evidence type="ECO:0000256" key="3">
    <source>
        <dbReference type="ARBA" id="ARBA00022801"/>
    </source>
</evidence>
<dbReference type="FunFam" id="3.60.15.30:FF:000001">
    <property type="entry name" value="Alkyl/aryl-sulfatase BDS1"/>
    <property type="match status" value="1"/>
</dbReference>
<dbReference type="Pfam" id="PF00753">
    <property type="entry name" value="Lactamase_B"/>
    <property type="match status" value="1"/>
</dbReference>
<dbReference type="InterPro" id="IPR029229">
    <property type="entry name" value="Alkyl_sulf_C"/>
</dbReference>
<evidence type="ECO:0000256" key="9">
    <source>
        <dbReference type="SAM" id="SignalP"/>
    </source>
</evidence>
<evidence type="ECO:0000256" key="1">
    <source>
        <dbReference type="ARBA" id="ARBA00001947"/>
    </source>
</evidence>
<dbReference type="GO" id="GO:0018909">
    <property type="term" value="P:dodecyl sulfate metabolic process"/>
    <property type="evidence" value="ECO:0007669"/>
    <property type="project" value="InterPro"/>
</dbReference>
<evidence type="ECO:0000256" key="4">
    <source>
        <dbReference type="ARBA" id="ARBA00022833"/>
    </source>
</evidence>
<feature type="domain" description="Metallo-beta-lactamase" evidence="10">
    <location>
        <begin position="116"/>
        <end position="338"/>
    </location>
</feature>
<keyword evidence="9" id="KW-0732">Signal</keyword>
<comment type="cofactor">
    <cofactor evidence="1">
        <name>Zn(2+)</name>
        <dbReference type="ChEBI" id="CHEBI:29105"/>
    </cofactor>
</comment>
<keyword evidence="2" id="KW-0479">Metal-binding</keyword>
<dbReference type="SUPFAM" id="SSF56281">
    <property type="entry name" value="Metallo-hydrolase/oxidoreductase"/>
    <property type="match status" value="1"/>
</dbReference>
<evidence type="ECO:0000256" key="5">
    <source>
        <dbReference type="ARBA" id="ARBA00033751"/>
    </source>
</evidence>
<keyword evidence="12" id="KW-1185">Reference proteome</keyword>
<accession>A0A6I6MJX1</accession>
<proteinExistence type="inferred from homology"/>
<dbReference type="InterPro" id="IPR001279">
    <property type="entry name" value="Metallo-B-lactamas"/>
</dbReference>
<dbReference type="CDD" id="cd07710">
    <property type="entry name" value="arylsulfatase_Sdsa1-like_MBL-fold"/>
    <property type="match status" value="1"/>
</dbReference>
<dbReference type="Gene3D" id="3.30.1050.10">
    <property type="entry name" value="SCP2 sterol-binding domain"/>
    <property type="match status" value="1"/>
</dbReference>
<protein>
    <recommendedName>
        <fullName evidence="7">Linear primary-alkylsulfatase</fullName>
        <ecNumber evidence="6">3.1.6.21</ecNumber>
    </recommendedName>
    <alternativeName>
        <fullName evidence="8">Type III linear primary-alkylsulfatase</fullName>
    </alternativeName>
</protein>
<evidence type="ECO:0000256" key="2">
    <source>
        <dbReference type="ARBA" id="ARBA00022723"/>
    </source>
</evidence>
<gene>
    <name evidence="11" type="ORF">DSM104635_01027</name>
</gene>
<dbReference type="InterPro" id="IPR036866">
    <property type="entry name" value="RibonucZ/Hydroxyglut_hydro"/>
</dbReference>
<dbReference type="GO" id="GO:0046872">
    <property type="term" value="F:metal ion binding"/>
    <property type="evidence" value="ECO:0007669"/>
    <property type="project" value="UniProtKB-KW"/>
</dbReference>
<evidence type="ECO:0000256" key="6">
    <source>
        <dbReference type="ARBA" id="ARBA00066568"/>
    </source>
</evidence>
<evidence type="ECO:0000256" key="8">
    <source>
        <dbReference type="ARBA" id="ARBA00075789"/>
    </source>
</evidence>
<evidence type="ECO:0000256" key="7">
    <source>
        <dbReference type="ARBA" id="ARBA00068034"/>
    </source>
</evidence>
<dbReference type="Gene3D" id="1.25.40.880">
    <property type="entry name" value="Alkyl sulfatase, dimerisation domain"/>
    <property type="match status" value="1"/>
</dbReference>
<dbReference type="AlphaFoldDB" id="A0A6I6MJX1"/>
<dbReference type="Proteomes" id="UP000431269">
    <property type="component" value="Chromosome"/>
</dbReference>
<dbReference type="InterPro" id="IPR029228">
    <property type="entry name" value="Alkyl_sulf_dimr"/>
</dbReference>
<dbReference type="InterPro" id="IPR044097">
    <property type="entry name" value="Bds1/SdsA1_MBL-fold"/>
</dbReference>
<reference evidence="12" key="1">
    <citation type="submission" date="2019-12" db="EMBL/GenBank/DDBJ databases">
        <title>Complete genome of Terracaulis silvestris 0127_4.</title>
        <authorList>
            <person name="Vieira S."/>
            <person name="Riedel T."/>
            <person name="Sproer C."/>
            <person name="Pascual J."/>
            <person name="Boedeker C."/>
            <person name="Overmann J."/>
        </authorList>
    </citation>
    <scope>NUCLEOTIDE SEQUENCE [LARGE SCALE GENOMIC DNA]</scope>
    <source>
        <strain evidence="12">0127_4</strain>
    </source>
</reference>
<dbReference type="GO" id="GO:0046983">
    <property type="term" value="F:protein dimerization activity"/>
    <property type="evidence" value="ECO:0007669"/>
    <property type="project" value="InterPro"/>
</dbReference>
<evidence type="ECO:0000313" key="12">
    <source>
        <dbReference type="Proteomes" id="UP000431269"/>
    </source>
</evidence>
<keyword evidence="3" id="KW-0378">Hydrolase</keyword>
<feature type="chain" id="PRO_5026027120" description="Linear primary-alkylsulfatase" evidence="9">
    <location>
        <begin position="20"/>
        <end position="643"/>
    </location>
</feature>
<dbReference type="RefSeq" id="WP_158765166.1">
    <property type="nucleotide sequence ID" value="NZ_CP047045.1"/>
</dbReference>
<organism evidence="11 12">
    <name type="scientific">Terricaulis silvestris</name>
    <dbReference type="NCBI Taxonomy" id="2686094"/>
    <lineage>
        <taxon>Bacteria</taxon>
        <taxon>Pseudomonadati</taxon>
        <taxon>Pseudomonadota</taxon>
        <taxon>Alphaproteobacteria</taxon>
        <taxon>Caulobacterales</taxon>
        <taxon>Caulobacteraceae</taxon>
        <taxon>Terricaulis</taxon>
    </lineage>
</organism>
<dbReference type="EMBL" id="CP047045">
    <property type="protein sequence ID" value="QGZ94211.1"/>
    <property type="molecule type" value="Genomic_DNA"/>
</dbReference>
<comment type="similarity">
    <text evidence="5">Belongs to the metallo-beta-lactamase superfamily. Type III sulfatase family.</text>
</comment>
<dbReference type="SUPFAM" id="SSF55718">
    <property type="entry name" value="SCP-like"/>
    <property type="match status" value="1"/>
</dbReference>
<dbReference type="FunFam" id="1.25.40.880:FF:000001">
    <property type="entry name" value="SDS hydrolase SdsA1"/>
    <property type="match status" value="1"/>
</dbReference>
<dbReference type="InterPro" id="IPR052195">
    <property type="entry name" value="Bact_Alkyl/Aryl-Sulfatase"/>
</dbReference>
<dbReference type="KEGG" id="tsv:DSM104635_01027"/>
<dbReference type="GO" id="GO:0018741">
    <property type="term" value="F:linear primary-alkylsulfatase activity"/>
    <property type="evidence" value="ECO:0007669"/>
    <property type="project" value="UniProtKB-EC"/>
</dbReference>
<sequence length="643" mass="70754">MRVLFVALIGAFLSTSATAQVTDATRTANAELAQSLNWADVEDEDFAQRGFIAGWDQPQIRTADGRVAWDFTAYNFLTPDVSETVNPSLWRQARLLARAGLFQVSDRVYQVRGFDISNMTIVVGDTGLIVIDPLTTREPAAAALALARRTIGDRPVIAVIYTHSHADHFGGVAGVVDAADVTAGRVQIIAPEGFMEHAVTENVIAGNAMSRRAQYQFGVGLPAGPEGQMTSGIGLRISTGNISLIPPTRTIARTGEMLTIDGVRIEFQVTPETEAPSEMNFFFPDLGVLCLSENANASMHNILTPRGALVRDAKAWADYLTESLRLYGDRTQIMVTSHAWPRFGNDRVRDFISAHRDAYKYLHDQTVRLMNSGYTDREISEQVRLPDALARRWFNRGYYGTMMHNSRAVYQRYMGWYDANPANLYPLAPEEEGARFVRAMGGEANVLAEGQRAFNEGDYRWAARVLNQLIFANPNNRDARTLLANTHRQMAYQAESAIWRNMYLVAARELESGPPQTPGGVTQSAALVAATPTSYILDLLAVRLNPERLGTRRYAFNLVFPERNESFGVTIANGVLVHESGVTVADAPTITAPRAAFLQAMATQSMRQAVLSGSIRITGNRRSLEGLGEVFDTPDPNFAIVTP</sequence>
<dbReference type="EC" id="3.1.6.21" evidence="6"/>
<feature type="signal peptide" evidence="9">
    <location>
        <begin position="1"/>
        <end position="19"/>
    </location>
</feature>
<name>A0A6I6MJX1_9CAUL</name>
<dbReference type="Pfam" id="PF14863">
    <property type="entry name" value="Alkyl_sulf_dimr"/>
    <property type="match status" value="1"/>
</dbReference>
<dbReference type="PANTHER" id="PTHR43223">
    <property type="entry name" value="ALKYL/ARYL-SULFATASE"/>
    <property type="match status" value="1"/>
</dbReference>